<feature type="chain" id="PRO_5035246096" description="Putative alpha-L-fucosidase" evidence="12">
    <location>
        <begin position="25"/>
        <end position="499"/>
    </location>
</feature>
<dbReference type="InterPro" id="IPR000933">
    <property type="entry name" value="Glyco_hydro_29"/>
</dbReference>
<dbReference type="PROSITE" id="PS00385">
    <property type="entry name" value="ALPHA_L_FUCOSIDASE"/>
    <property type="match status" value="1"/>
</dbReference>
<comment type="function">
    <text evidence="3">Alpha-L-fucosidase is responsible for hydrolyzing the alpha-1,6-linked fucose joined to the reducing-end N-acetylglucosamine of the carbohydrate moieties of glycoproteins.</text>
</comment>
<dbReference type="GO" id="GO:0006004">
    <property type="term" value="P:fucose metabolic process"/>
    <property type="evidence" value="ECO:0007669"/>
    <property type="project" value="InterPro"/>
</dbReference>
<keyword evidence="8" id="KW-0325">Glycoprotein</keyword>
<dbReference type="PRINTS" id="PR00741">
    <property type="entry name" value="GLHYDRLASE29"/>
</dbReference>
<evidence type="ECO:0000256" key="12">
    <source>
        <dbReference type="SAM" id="SignalP"/>
    </source>
</evidence>
<dbReference type="InterPro" id="IPR016286">
    <property type="entry name" value="FUC_metazoa-typ"/>
</dbReference>
<dbReference type="Pfam" id="PF16757">
    <property type="entry name" value="Fucosidase_C"/>
    <property type="match status" value="1"/>
</dbReference>
<dbReference type="PANTHER" id="PTHR10030">
    <property type="entry name" value="ALPHA-L-FUCOSIDASE"/>
    <property type="match status" value="1"/>
</dbReference>
<dbReference type="InterPro" id="IPR017853">
    <property type="entry name" value="GH"/>
</dbReference>
<sequence length="499" mass="58309">MCSSKYVFLAAVYIIIEFTQLGSSHNEIHREEHFVEKSPYETVKFPTMNPKPLGLVQDEDNRYTPNWDSLDSRPLPTWYDEAKFGIFIHWGVFSVPSFGSEWFWINWQGVKNPKYIEFMNKNYPPDFTYPEFGPMFTAEFFEPNQWAEILQSSGAKYVVLTSKHHEGYTLWPSKYSWNWNAMDVGPKRDLVGDLANAIRNHTDLKFGLYHSLYEWFHPLYLQDRENNWETQEFVKSKTMPELYEIVNKYEPSVIWSDGDWEPEDKYWNSTDFIAWLYNDSPVKNEVVVNDRWGRGASCKHGDIYTCTDRFNPGTLQLHKWENCFTIDKKSWGFRRNAMLSDYYSTPDLLKEMVTTISCGGNMLLNVGPTHYGQIPPIYEERLRQIGQWLNINGEAIYGSRPWIYQNDTSTPDVWYTKGKSSKELLLSDPVYAIILQWPKSGVIELTAPVATVSTQVTFLGYSGQTKWMVSSPGIRVNFPSKSKLSNDWAWVLRLDNLIY</sequence>
<dbReference type="FunFam" id="3.20.20.80:FF:000027">
    <property type="entry name" value="Alpha-L-fucosidase"/>
    <property type="match status" value="1"/>
</dbReference>
<evidence type="ECO:0000256" key="8">
    <source>
        <dbReference type="ARBA" id="ARBA00023180"/>
    </source>
</evidence>
<evidence type="ECO:0000256" key="5">
    <source>
        <dbReference type="ARBA" id="ARBA00012662"/>
    </source>
</evidence>
<evidence type="ECO:0000256" key="1">
    <source>
        <dbReference type="ARBA" id="ARBA00000321"/>
    </source>
</evidence>
<dbReference type="GO" id="GO:0005764">
    <property type="term" value="C:lysosome"/>
    <property type="evidence" value="ECO:0007669"/>
    <property type="project" value="TreeGrafter"/>
</dbReference>
<keyword evidence="6 12" id="KW-0732">Signal</keyword>
<reference evidence="15" key="1">
    <citation type="submission" date="2021-11" db="EMBL/GenBank/DDBJ databases">
        <authorList>
            <person name="Schell T."/>
        </authorList>
    </citation>
    <scope>NUCLEOTIDE SEQUENCE</scope>
    <source>
        <strain evidence="15">M5</strain>
    </source>
</reference>
<dbReference type="PANTHER" id="PTHR10030:SF37">
    <property type="entry name" value="ALPHA-L-FUCOSIDASE-RELATED"/>
    <property type="match status" value="1"/>
</dbReference>
<feature type="domain" description="Glycoside hydrolase family 29 N-terminal" evidence="13">
    <location>
        <begin position="58"/>
        <end position="394"/>
    </location>
</feature>
<comment type="catalytic activity">
    <reaction evidence="1">
        <text>a neolactoside IV(2)-alpha-Fuc-nLc4Cer(d18:1(4E)) + H2O = a neolactoside nLc4Cer(d18:1(4E)) + L-fucose</text>
        <dbReference type="Rhea" id="RHEA:48224"/>
        <dbReference type="ChEBI" id="CHEBI:2181"/>
        <dbReference type="ChEBI" id="CHEBI:15377"/>
        <dbReference type="ChEBI" id="CHEBI:17006"/>
        <dbReference type="ChEBI" id="CHEBI:28691"/>
    </reaction>
    <physiologicalReaction direction="left-to-right" evidence="1">
        <dbReference type="Rhea" id="RHEA:48225"/>
    </physiologicalReaction>
</comment>
<evidence type="ECO:0000256" key="4">
    <source>
        <dbReference type="ARBA" id="ARBA00007951"/>
    </source>
</evidence>
<evidence type="ECO:0000256" key="2">
    <source>
        <dbReference type="ARBA" id="ARBA00000419"/>
    </source>
</evidence>
<evidence type="ECO:0000259" key="14">
    <source>
        <dbReference type="Pfam" id="PF16757"/>
    </source>
</evidence>
<comment type="similarity">
    <text evidence="4">Belongs to the glycosyl hydrolase 29 family.</text>
</comment>
<evidence type="ECO:0000313" key="16">
    <source>
        <dbReference type="Proteomes" id="UP000789390"/>
    </source>
</evidence>
<dbReference type="EMBL" id="CAKKLH010000309">
    <property type="protein sequence ID" value="CAH0111050.1"/>
    <property type="molecule type" value="Genomic_DNA"/>
</dbReference>
<evidence type="ECO:0000256" key="10">
    <source>
        <dbReference type="ARBA" id="ARBA00074133"/>
    </source>
</evidence>
<comment type="caution">
    <text evidence="15">The sequence shown here is derived from an EMBL/GenBank/DDBJ whole genome shotgun (WGS) entry which is preliminary data.</text>
</comment>
<keyword evidence="7" id="KW-0378">Hydrolase</keyword>
<feature type="domain" description="Alpha-L-fucosidase C-terminal" evidence="14">
    <location>
        <begin position="405"/>
        <end position="494"/>
    </location>
</feature>
<keyword evidence="16" id="KW-1185">Reference proteome</keyword>
<dbReference type="OrthoDB" id="6039950at2759"/>
<keyword evidence="9" id="KW-0326">Glycosidase</keyword>
<dbReference type="SUPFAM" id="SSF51445">
    <property type="entry name" value="(Trans)glycosidases"/>
    <property type="match status" value="1"/>
</dbReference>
<dbReference type="InterPro" id="IPR031919">
    <property type="entry name" value="Fucosidase_C"/>
</dbReference>
<dbReference type="SMART" id="SM00812">
    <property type="entry name" value="Alpha_L_fucos"/>
    <property type="match status" value="1"/>
</dbReference>
<evidence type="ECO:0000259" key="13">
    <source>
        <dbReference type="Pfam" id="PF01120"/>
    </source>
</evidence>
<proteinExistence type="inferred from homology"/>
<evidence type="ECO:0000256" key="3">
    <source>
        <dbReference type="ARBA" id="ARBA00004071"/>
    </source>
</evidence>
<protein>
    <recommendedName>
        <fullName evidence="10">Putative alpha-L-fucosidase</fullName>
        <ecNumber evidence="5">3.2.1.51</ecNumber>
    </recommendedName>
    <alternativeName>
        <fullName evidence="11">Alpha-L-fucoside fucohydrolase</fullName>
    </alternativeName>
</protein>
<evidence type="ECO:0000256" key="9">
    <source>
        <dbReference type="ARBA" id="ARBA00023295"/>
    </source>
</evidence>
<comment type="catalytic activity">
    <reaction evidence="2">
        <text>a neolactoside IV(2)-alpha-Fuc-nLc4Cer(d18:0) + H2O = a neolactoside nLc4Cer(d18:0) + L-fucose</text>
        <dbReference type="Rhea" id="RHEA:49308"/>
        <dbReference type="ChEBI" id="CHEBI:2181"/>
        <dbReference type="ChEBI" id="CHEBI:15377"/>
        <dbReference type="ChEBI" id="CHEBI:91119"/>
        <dbReference type="ChEBI" id="CHEBI:91121"/>
    </reaction>
    <physiologicalReaction direction="left-to-right" evidence="2">
        <dbReference type="Rhea" id="RHEA:49309"/>
    </physiologicalReaction>
</comment>
<name>A0A8J2RXZ5_9CRUS</name>
<dbReference type="Gene3D" id="2.60.40.1180">
    <property type="entry name" value="Golgi alpha-mannosidase II"/>
    <property type="match status" value="1"/>
</dbReference>
<dbReference type="InterPro" id="IPR057739">
    <property type="entry name" value="Glyco_hydro_29_N"/>
</dbReference>
<evidence type="ECO:0000256" key="7">
    <source>
        <dbReference type="ARBA" id="ARBA00022801"/>
    </source>
</evidence>
<dbReference type="InterPro" id="IPR013780">
    <property type="entry name" value="Glyco_hydro_b"/>
</dbReference>
<evidence type="ECO:0000256" key="11">
    <source>
        <dbReference type="ARBA" id="ARBA00081661"/>
    </source>
</evidence>
<dbReference type="GO" id="GO:0016139">
    <property type="term" value="P:glycoside catabolic process"/>
    <property type="evidence" value="ECO:0007669"/>
    <property type="project" value="TreeGrafter"/>
</dbReference>
<evidence type="ECO:0000256" key="6">
    <source>
        <dbReference type="ARBA" id="ARBA00022729"/>
    </source>
</evidence>
<accession>A0A8J2RXZ5</accession>
<dbReference type="AlphaFoldDB" id="A0A8J2RXZ5"/>
<evidence type="ECO:0000313" key="15">
    <source>
        <dbReference type="EMBL" id="CAH0111050.1"/>
    </source>
</evidence>
<dbReference type="Proteomes" id="UP000789390">
    <property type="component" value="Unassembled WGS sequence"/>
</dbReference>
<dbReference type="EC" id="3.2.1.51" evidence="5"/>
<dbReference type="GO" id="GO:0004560">
    <property type="term" value="F:alpha-L-fucosidase activity"/>
    <property type="evidence" value="ECO:0007669"/>
    <property type="project" value="UniProtKB-EC"/>
</dbReference>
<feature type="signal peptide" evidence="12">
    <location>
        <begin position="1"/>
        <end position="24"/>
    </location>
</feature>
<dbReference type="Gene3D" id="3.20.20.80">
    <property type="entry name" value="Glycosidases"/>
    <property type="match status" value="1"/>
</dbReference>
<dbReference type="Pfam" id="PF01120">
    <property type="entry name" value="Alpha_L_fucos"/>
    <property type="match status" value="1"/>
</dbReference>
<gene>
    <name evidence="15" type="ORF">DGAL_LOCUS14659</name>
</gene>
<organism evidence="15 16">
    <name type="scientific">Daphnia galeata</name>
    <dbReference type="NCBI Taxonomy" id="27404"/>
    <lineage>
        <taxon>Eukaryota</taxon>
        <taxon>Metazoa</taxon>
        <taxon>Ecdysozoa</taxon>
        <taxon>Arthropoda</taxon>
        <taxon>Crustacea</taxon>
        <taxon>Branchiopoda</taxon>
        <taxon>Diplostraca</taxon>
        <taxon>Cladocera</taxon>
        <taxon>Anomopoda</taxon>
        <taxon>Daphniidae</taxon>
        <taxon>Daphnia</taxon>
    </lineage>
</organism>
<dbReference type="InterPro" id="IPR018526">
    <property type="entry name" value="Glyco_hydro_29_CS"/>
</dbReference>